<feature type="transmembrane region" description="Helical" evidence="11">
    <location>
        <begin position="126"/>
        <end position="146"/>
    </location>
</feature>
<dbReference type="Gene3D" id="3.30.565.10">
    <property type="entry name" value="Histidine kinase-like ATPase, C-terminal domain"/>
    <property type="match status" value="1"/>
</dbReference>
<evidence type="ECO:0000256" key="6">
    <source>
        <dbReference type="ARBA" id="ARBA00022777"/>
    </source>
</evidence>
<dbReference type="InterPro" id="IPR003594">
    <property type="entry name" value="HATPase_dom"/>
</dbReference>
<feature type="transmembrane region" description="Helical" evidence="11">
    <location>
        <begin position="101"/>
        <end position="120"/>
    </location>
</feature>
<organism evidence="13 14">
    <name type="scientific">Streptomyces venezuelae</name>
    <dbReference type="NCBI Taxonomy" id="54571"/>
    <lineage>
        <taxon>Bacteria</taxon>
        <taxon>Bacillati</taxon>
        <taxon>Actinomycetota</taxon>
        <taxon>Actinomycetes</taxon>
        <taxon>Kitasatosporales</taxon>
        <taxon>Streptomycetaceae</taxon>
        <taxon>Streptomyces</taxon>
    </lineage>
</organism>
<dbReference type="GO" id="GO:0005524">
    <property type="term" value="F:ATP binding"/>
    <property type="evidence" value="ECO:0007669"/>
    <property type="project" value="UniProtKB-KW"/>
</dbReference>
<reference evidence="13 14" key="1">
    <citation type="submission" date="2018-05" db="EMBL/GenBank/DDBJ databases">
        <title>Streptomyces venezuelae.</title>
        <authorList>
            <person name="Kim W."/>
            <person name="Lee N."/>
            <person name="Cho B.-K."/>
        </authorList>
    </citation>
    <scope>NUCLEOTIDE SEQUENCE [LARGE SCALE GENOMIC DNA]</scope>
    <source>
        <strain evidence="13 14">ATCC 21782</strain>
    </source>
</reference>
<feature type="transmembrane region" description="Helical" evidence="11">
    <location>
        <begin position="12"/>
        <end position="30"/>
    </location>
</feature>
<dbReference type="SMART" id="SM00387">
    <property type="entry name" value="HATPase_c"/>
    <property type="match status" value="1"/>
</dbReference>
<evidence type="ECO:0000256" key="11">
    <source>
        <dbReference type="SAM" id="Phobius"/>
    </source>
</evidence>
<dbReference type="Proteomes" id="UP000325211">
    <property type="component" value="Chromosome"/>
</dbReference>
<keyword evidence="3" id="KW-0597">Phosphoprotein</keyword>
<name>A0A5P2DCG1_STRVZ</name>
<feature type="coiled-coil region" evidence="9">
    <location>
        <begin position="150"/>
        <end position="177"/>
    </location>
</feature>
<keyword evidence="11" id="KW-1133">Transmembrane helix</keyword>
<dbReference type="SUPFAM" id="SSF55874">
    <property type="entry name" value="ATPase domain of HSP90 chaperone/DNA topoisomerase II/histidine kinase"/>
    <property type="match status" value="1"/>
</dbReference>
<evidence type="ECO:0000256" key="1">
    <source>
        <dbReference type="ARBA" id="ARBA00000085"/>
    </source>
</evidence>
<comment type="catalytic activity">
    <reaction evidence="1">
        <text>ATP + protein L-histidine = ADP + protein N-phospho-L-histidine.</text>
        <dbReference type="EC" id="2.7.13.3"/>
    </reaction>
</comment>
<sequence>MSAPRRQRTDALLAVGAGALSLLIALTLNGGREPDALGLALLVAAAVPLAWRRRAPLLTLLAVAAFEGPYHILDNPDQGPVAQSVIALWTVGATGSMLRTVLTGLAGVAVALALMLAGHMDSGREILEVCGWILAILFLGQDIRIYRRYVATLVERAERAERTREEEAARRVAEERLRIARDLHDLLAHSITLIGVQTSVAAHVLRADPDRLDREAVAQALADISATCREARTELRGTLEVLRADSGSPSPPAGADGPLPGLDAVPSLVRAAETAGARVALTLRTPPSGPPPAVGAAAYRIVQEALTNAVRHAGPAVGIAVVVEPLADGRELRVGIADDGPGPRPQSGPPGFGIIGMRERARSTGGTLTAGPGPDGGFTVEAVLPLYGAGDRGQTARRAQDEETVT</sequence>
<dbReference type="PANTHER" id="PTHR24421">
    <property type="entry name" value="NITRATE/NITRITE SENSOR PROTEIN NARX-RELATED"/>
    <property type="match status" value="1"/>
</dbReference>
<keyword evidence="6 13" id="KW-0418">Kinase</keyword>
<evidence type="ECO:0000256" key="3">
    <source>
        <dbReference type="ARBA" id="ARBA00022553"/>
    </source>
</evidence>
<keyword evidence="11" id="KW-0812">Transmembrane</keyword>
<feature type="domain" description="Histidine kinase/HSP90-like ATPase" evidence="12">
    <location>
        <begin position="293"/>
        <end position="388"/>
    </location>
</feature>
<keyword evidence="5" id="KW-0547">Nucleotide-binding</keyword>
<dbReference type="GO" id="GO:0046983">
    <property type="term" value="F:protein dimerization activity"/>
    <property type="evidence" value="ECO:0007669"/>
    <property type="project" value="InterPro"/>
</dbReference>
<keyword evidence="7" id="KW-0067">ATP-binding</keyword>
<evidence type="ECO:0000256" key="8">
    <source>
        <dbReference type="ARBA" id="ARBA00023012"/>
    </source>
</evidence>
<evidence type="ECO:0000256" key="9">
    <source>
        <dbReference type="SAM" id="Coils"/>
    </source>
</evidence>
<evidence type="ECO:0000256" key="7">
    <source>
        <dbReference type="ARBA" id="ARBA00022840"/>
    </source>
</evidence>
<evidence type="ECO:0000256" key="5">
    <source>
        <dbReference type="ARBA" id="ARBA00022741"/>
    </source>
</evidence>
<proteinExistence type="predicted"/>
<evidence type="ECO:0000256" key="4">
    <source>
        <dbReference type="ARBA" id="ARBA00022679"/>
    </source>
</evidence>
<dbReference type="GO" id="GO:0000155">
    <property type="term" value="F:phosphorelay sensor kinase activity"/>
    <property type="evidence" value="ECO:0007669"/>
    <property type="project" value="InterPro"/>
</dbReference>
<dbReference type="Pfam" id="PF02518">
    <property type="entry name" value="HATPase_c"/>
    <property type="match status" value="1"/>
</dbReference>
<evidence type="ECO:0000313" key="14">
    <source>
        <dbReference type="Proteomes" id="UP000325211"/>
    </source>
</evidence>
<dbReference type="InterPro" id="IPR036890">
    <property type="entry name" value="HATPase_C_sf"/>
</dbReference>
<dbReference type="InterPro" id="IPR055558">
    <property type="entry name" value="DUF7134"/>
</dbReference>
<keyword evidence="11" id="KW-0472">Membrane</keyword>
<protein>
    <recommendedName>
        <fullName evidence="2">histidine kinase</fullName>
        <ecNumber evidence="2">2.7.13.3</ecNumber>
    </recommendedName>
</protein>
<feature type="compositionally biased region" description="Low complexity" evidence="10">
    <location>
        <begin position="244"/>
        <end position="262"/>
    </location>
</feature>
<evidence type="ECO:0000256" key="2">
    <source>
        <dbReference type="ARBA" id="ARBA00012438"/>
    </source>
</evidence>
<dbReference type="EC" id="2.7.13.3" evidence="2"/>
<keyword evidence="9" id="KW-0175">Coiled coil</keyword>
<dbReference type="CDD" id="cd16917">
    <property type="entry name" value="HATPase_UhpB-NarQ-NarX-like"/>
    <property type="match status" value="1"/>
</dbReference>
<dbReference type="PANTHER" id="PTHR24421:SF10">
    <property type="entry name" value="NITRATE_NITRITE SENSOR PROTEIN NARQ"/>
    <property type="match status" value="1"/>
</dbReference>
<evidence type="ECO:0000313" key="13">
    <source>
        <dbReference type="EMBL" id="QES52782.1"/>
    </source>
</evidence>
<dbReference type="OrthoDB" id="227596at2"/>
<dbReference type="Pfam" id="PF23539">
    <property type="entry name" value="DUF7134"/>
    <property type="match status" value="1"/>
</dbReference>
<dbReference type="GO" id="GO:0016020">
    <property type="term" value="C:membrane"/>
    <property type="evidence" value="ECO:0007669"/>
    <property type="project" value="InterPro"/>
</dbReference>
<keyword evidence="4" id="KW-0808">Transferase</keyword>
<accession>A0A5P2DCG1</accession>
<evidence type="ECO:0000256" key="10">
    <source>
        <dbReference type="SAM" id="MobiDB-lite"/>
    </source>
</evidence>
<dbReference type="AlphaFoldDB" id="A0A5P2DCG1"/>
<dbReference type="EMBL" id="CP029190">
    <property type="protein sequence ID" value="QES52782.1"/>
    <property type="molecule type" value="Genomic_DNA"/>
</dbReference>
<feature type="region of interest" description="Disordered" evidence="10">
    <location>
        <begin position="335"/>
        <end position="356"/>
    </location>
</feature>
<feature type="region of interest" description="Disordered" evidence="10">
    <location>
        <begin position="242"/>
        <end position="262"/>
    </location>
</feature>
<dbReference type="InterPro" id="IPR050482">
    <property type="entry name" value="Sensor_HK_TwoCompSys"/>
</dbReference>
<gene>
    <name evidence="13" type="ORF">DEJ50_31165</name>
</gene>
<dbReference type="InterPro" id="IPR011712">
    <property type="entry name" value="Sig_transdc_His_kin_sub3_dim/P"/>
</dbReference>
<keyword evidence="8" id="KW-0902">Two-component regulatory system</keyword>
<dbReference type="Gene3D" id="1.20.5.1930">
    <property type="match status" value="1"/>
</dbReference>
<evidence type="ECO:0000259" key="12">
    <source>
        <dbReference type="SMART" id="SM00387"/>
    </source>
</evidence>
<dbReference type="Pfam" id="PF07730">
    <property type="entry name" value="HisKA_3"/>
    <property type="match status" value="1"/>
</dbReference>